<dbReference type="GO" id="GO:0032259">
    <property type="term" value="P:methylation"/>
    <property type="evidence" value="ECO:0007669"/>
    <property type="project" value="UniProtKB-KW"/>
</dbReference>
<evidence type="ECO:0000313" key="11">
    <source>
        <dbReference type="Proteomes" id="UP000199614"/>
    </source>
</evidence>
<evidence type="ECO:0000256" key="2">
    <source>
        <dbReference type="ARBA" id="ARBA00011900"/>
    </source>
</evidence>
<dbReference type="Pfam" id="PF12161">
    <property type="entry name" value="HsdM_N"/>
    <property type="match status" value="1"/>
</dbReference>
<evidence type="ECO:0000259" key="9">
    <source>
        <dbReference type="Pfam" id="PF12161"/>
    </source>
</evidence>
<dbReference type="PRINTS" id="PR00507">
    <property type="entry name" value="N12N6MTFRASE"/>
</dbReference>
<proteinExistence type="inferred from homology"/>
<keyword evidence="5" id="KW-0949">S-adenosyl-L-methionine</keyword>
<reference evidence="10 11" key="1">
    <citation type="submission" date="2016-10" db="EMBL/GenBank/DDBJ databases">
        <authorList>
            <person name="de Groot N.N."/>
        </authorList>
    </citation>
    <scope>NUCLEOTIDE SEQUENCE [LARGE SCALE GENOMIC DNA]</scope>
    <source>
        <strain evidence="10 11">CGMCC 4.1877</strain>
    </source>
</reference>
<dbReference type="OrthoDB" id="9784823at2"/>
<dbReference type="AlphaFoldDB" id="A0A1I5GNY1"/>
<dbReference type="Gene3D" id="1.20.1260.30">
    <property type="match status" value="1"/>
</dbReference>
<comment type="catalytic activity">
    <reaction evidence="7">
        <text>a 2'-deoxyadenosine in DNA + S-adenosyl-L-methionine = an N(6)-methyl-2'-deoxyadenosine in DNA + S-adenosyl-L-homocysteine + H(+)</text>
        <dbReference type="Rhea" id="RHEA:15197"/>
        <dbReference type="Rhea" id="RHEA-COMP:12418"/>
        <dbReference type="Rhea" id="RHEA-COMP:12419"/>
        <dbReference type="ChEBI" id="CHEBI:15378"/>
        <dbReference type="ChEBI" id="CHEBI:57856"/>
        <dbReference type="ChEBI" id="CHEBI:59789"/>
        <dbReference type="ChEBI" id="CHEBI:90615"/>
        <dbReference type="ChEBI" id="CHEBI:90616"/>
        <dbReference type="EC" id="2.1.1.72"/>
    </reaction>
</comment>
<dbReference type="SUPFAM" id="SSF53335">
    <property type="entry name" value="S-adenosyl-L-methionine-dependent methyltransferases"/>
    <property type="match status" value="1"/>
</dbReference>
<dbReference type="RefSeq" id="WP_093353995.1">
    <property type="nucleotide sequence ID" value="NZ_FOUY01000049.1"/>
</dbReference>
<gene>
    <name evidence="10" type="ORF">SAMN05216207_10496</name>
</gene>
<dbReference type="InterPro" id="IPR051537">
    <property type="entry name" value="DNA_Adenine_Mtase"/>
</dbReference>
<dbReference type="Gene3D" id="3.40.50.150">
    <property type="entry name" value="Vaccinia Virus protein VP39"/>
    <property type="match status" value="1"/>
</dbReference>
<keyword evidence="4" id="KW-0808">Transferase</keyword>
<dbReference type="Proteomes" id="UP000199614">
    <property type="component" value="Unassembled WGS sequence"/>
</dbReference>
<dbReference type="GO" id="GO:0009307">
    <property type="term" value="P:DNA restriction-modification system"/>
    <property type="evidence" value="ECO:0007669"/>
    <property type="project" value="UniProtKB-KW"/>
</dbReference>
<dbReference type="STRING" id="260086.SAMN05216207_10496"/>
<evidence type="ECO:0000256" key="7">
    <source>
        <dbReference type="ARBA" id="ARBA00047942"/>
    </source>
</evidence>
<keyword evidence="3" id="KW-0489">Methyltransferase</keyword>
<dbReference type="EMBL" id="FOUY01000049">
    <property type="protein sequence ID" value="SFO37672.1"/>
    <property type="molecule type" value="Genomic_DNA"/>
</dbReference>
<accession>A0A1I5GNY1</accession>
<dbReference type="InterPro" id="IPR022749">
    <property type="entry name" value="D12N6_MeTrfase_N"/>
</dbReference>
<dbReference type="PROSITE" id="PS00092">
    <property type="entry name" value="N6_MTASE"/>
    <property type="match status" value="1"/>
</dbReference>
<dbReference type="InterPro" id="IPR002052">
    <property type="entry name" value="DNA_methylase_N6_adenine_CS"/>
</dbReference>
<keyword evidence="11" id="KW-1185">Reference proteome</keyword>
<keyword evidence="6" id="KW-0680">Restriction system</keyword>
<dbReference type="GO" id="GO:0008170">
    <property type="term" value="F:N-methyltransferase activity"/>
    <property type="evidence" value="ECO:0007669"/>
    <property type="project" value="InterPro"/>
</dbReference>
<name>A0A1I5GNY1_PSUAM</name>
<comment type="similarity">
    <text evidence="1">Belongs to the N(4)/N(6)-methyltransferase family.</text>
</comment>
<evidence type="ECO:0000256" key="6">
    <source>
        <dbReference type="ARBA" id="ARBA00022747"/>
    </source>
</evidence>
<sequence>MPRLTLPQLERHLFAAADVLRGSMEASAYKEYIFGMLFLKYASDQFEAERQQLISEQRARGRSQAEAEQRAESPSFYRTFYVPQRARWDQIRDHVHKSVGSGLNKALEELEHGNRSLDGVLQHIDFNRKIGQSSMSDKKLRELIMHFNKMPLRQQDFEFPDLLGAAYEYLIRDFADSAGKKGGEFYTPRDVVRLMVQIADPHPGMSVYDPCTGSGGMLILSKEHVEEAGGDGRNLALAGQEKDGSVWAISKMNMLFHGIPDADLRNNDDGTLEDPAHIAGGELQRFDRVITNPPFSMNYSADAIPFRERFRYGYTPEKGKKADLMFVQHMLAVTRPGGLVTTVMPHGVLFRGGDEGRIRSGLLSDDVIEAVIGLGPQLFYGTSIPACILVLRPLGSKPKDRAGQVLFINADRDYREGRAQNYLEPEHIEKIVSAYRTFEDVPGFARVVSRGQLAENDDNLNIRRYVDTTSPPEPQDVRAHLHGGIPKTEVSAKADLFAAHGLTPEHLLAPKSDDYLQFADVVTERRDLRRLIESDAGVVAVESAVLDAIDVWWEEQGLRFDKLESPGDLVDLRMDLIATFRDALASTPLLDPFAIRGIVASWWGQSLPDLKALATHGYRGLIEAWAATVLDALAEEKAKVNPLDHKVARALLPEYLDRLAALEGEVARLDSTIKAAATASDDEDDAEAVEEVVPPAEVKKLKSKLTATRKQLKAERGAFADRLAAASSALADTSARGIVLDAMEHDLLAEAQDRITRHRRAVISAFETWWDKYRTSLATLEAERDAAAATLAGMLQELGYV</sequence>
<dbReference type="InterPro" id="IPR003356">
    <property type="entry name" value="DNA_methylase_A-5"/>
</dbReference>
<dbReference type="PANTHER" id="PTHR42933:SF3">
    <property type="entry name" value="TYPE I RESTRICTION ENZYME MJAVIII METHYLASE SUBUNIT"/>
    <property type="match status" value="1"/>
</dbReference>
<protein>
    <recommendedName>
        <fullName evidence="2">site-specific DNA-methyltransferase (adenine-specific)</fullName>
        <ecNumber evidence="2">2.1.1.72</ecNumber>
    </recommendedName>
</protein>
<dbReference type="Pfam" id="PF02384">
    <property type="entry name" value="N6_Mtase"/>
    <property type="match status" value="1"/>
</dbReference>
<evidence type="ECO:0000313" key="10">
    <source>
        <dbReference type="EMBL" id="SFO37672.1"/>
    </source>
</evidence>
<evidence type="ECO:0000259" key="8">
    <source>
        <dbReference type="Pfam" id="PF02384"/>
    </source>
</evidence>
<dbReference type="GO" id="GO:0009007">
    <property type="term" value="F:site-specific DNA-methyltransferase (adenine-specific) activity"/>
    <property type="evidence" value="ECO:0007669"/>
    <property type="project" value="UniProtKB-EC"/>
</dbReference>
<feature type="domain" description="N6 adenine-specific DNA methyltransferase N-terminal" evidence="9">
    <location>
        <begin position="9"/>
        <end position="147"/>
    </location>
</feature>
<evidence type="ECO:0000256" key="4">
    <source>
        <dbReference type="ARBA" id="ARBA00022679"/>
    </source>
</evidence>
<evidence type="ECO:0000256" key="5">
    <source>
        <dbReference type="ARBA" id="ARBA00022691"/>
    </source>
</evidence>
<evidence type="ECO:0000256" key="3">
    <source>
        <dbReference type="ARBA" id="ARBA00022603"/>
    </source>
</evidence>
<dbReference type="EC" id="2.1.1.72" evidence="2"/>
<dbReference type="PANTHER" id="PTHR42933">
    <property type="entry name" value="SLR6095 PROTEIN"/>
    <property type="match status" value="1"/>
</dbReference>
<organism evidence="10 11">
    <name type="scientific">Pseudonocardia ammonioxydans</name>
    <dbReference type="NCBI Taxonomy" id="260086"/>
    <lineage>
        <taxon>Bacteria</taxon>
        <taxon>Bacillati</taxon>
        <taxon>Actinomycetota</taxon>
        <taxon>Actinomycetes</taxon>
        <taxon>Pseudonocardiales</taxon>
        <taxon>Pseudonocardiaceae</taxon>
        <taxon>Pseudonocardia</taxon>
    </lineage>
</organism>
<dbReference type="InterPro" id="IPR038333">
    <property type="entry name" value="T1MK-like_N_sf"/>
</dbReference>
<dbReference type="InterPro" id="IPR029063">
    <property type="entry name" value="SAM-dependent_MTases_sf"/>
</dbReference>
<evidence type="ECO:0000256" key="1">
    <source>
        <dbReference type="ARBA" id="ARBA00006594"/>
    </source>
</evidence>
<dbReference type="GO" id="GO:0003677">
    <property type="term" value="F:DNA binding"/>
    <property type="evidence" value="ECO:0007669"/>
    <property type="project" value="InterPro"/>
</dbReference>
<feature type="domain" description="DNA methylase adenine-specific" evidence="8">
    <location>
        <begin position="161"/>
        <end position="469"/>
    </location>
</feature>